<dbReference type="PROSITE" id="PS50110">
    <property type="entry name" value="RESPONSE_REGULATORY"/>
    <property type="match status" value="1"/>
</dbReference>
<dbReference type="PANTHER" id="PTHR45566:SF2">
    <property type="entry name" value="NARL SUBFAMILY"/>
    <property type="match status" value="1"/>
</dbReference>
<dbReference type="CDD" id="cd17535">
    <property type="entry name" value="REC_NarL-like"/>
    <property type="match status" value="1"/>
</dbReference>
<dbReference type="KEGG" id="rdp:RD2015_1181"/>
<keyword evidence="2" id="KW-1185">Reference proteome</keyword>
<dbReference type="InterPro" id="IPR058245">
    <property type="entry name" value="NreC/VraR/RcsB-like_REC"/>
</dbReference>
<accession>A0A0U3CA67</accession>
<protein>
    <submittedName>
        <fullName evidence="1">Chemotaxis protein CheY</fullName>
    </submittedName>
</protein>
<sequence>MPELTVVLVEDSVTIRRQILQRLRSVQGLRVVGEAPDETLALALVTATQPDAVLLDLSLAGGGSGLQVLKQLRRQGYAGQVHVLSHQTPEAYRAACVAAGANGFFDKAEELDELLRALGGGAVPPPALPLGRQEFVVRLDQTALLAQRDGGDLTLQVWRGSGDAGASAELARALQQAAEPGDLVGAWEDAGEQVVAWAVPEAESALPDGAAGGLGAGAPVGLAAGTIAGLADGWEAGSGWRRRTARLPQDGFSGEALLARALLRI</sequence>
<dbReference type="RefSeq" id="WP_058934084.1">
    <property type="nucleotide sequence ID" value="NZ_CP013729.1"/>
</dbReference>
<dbReference type="PATRIC" id="fig|76731.3.peg.1205"/>
<dbReference type="InterPro" id="IPR011006">
    <property type="entry name" value="CheY-like_superfamily"/>
</dbReference>
<evidence type="ECO:0000313" key="2">
    <source>
        <dbReference type="Proteomes" id="UP000060699"/>
    </source>
</evidence>
<dbReference type="SUPFAM" id="SSF52172">
    <property type="entry name" value="CheY-like"/>
    <property type="match status" value="1"/>
</dbReference>
<dbReference type="Pfam" id="PF00072">
    <property type="entry name" value="Response_reg"/>
    <property type="match status" value="1"/>
</dbReference>
<dbReference type="STRING" id="76731.RD2015_1181"/>
<dbReference type="PANTHER" id="PTHR45566">
    <property type="entry name" value="HTH-TYPE TRANSCRIPTIONAL REGULATOR YHJB-RELATED"/>
    <property type="match status" value="1"/>
</dbReference>
<dbReference type="InterPro" id="IPR001789">
    <property type="entry name" value="Sig_transdc_resp-reg_receiver"/>
</dbReference>
<organism evidence="1 2">
    <name type="scientific">Roseateles depolymerans</name>
    <dbReference type="NCBI Taxonomy" id="76731"/>
    <lineage>
        <taxon>Bacteria</taxon>
        <taxon>Pseudomonadati</taxon>
        <taxon>Pseudomonadota</taxon>
        <taxon>Betaproteobacteria</taxon>
        <taxon>Burkholderiales</taxon>
        <taxon>Sphaerotilaceae</taxon>
        <taxon>Roseateles</taxon>
    </lineage>
</organism>
<dbReference type="Gene3D" id="3.40.50.2300">
    <property type="match status" value="1"/>
</dbReference>
<dbReference type="InterPro" id="IPR051015">
    <property type="entry name" value="EvgA-like"/>
</dbReference>
<dbReference type="Proteomes" id="UP000060699">
    <property type="component" value="Chromosome"/>
</dbReference>
<proteinExistence type="predicted"/>
<dbReference type="EMBL" id="CP013729">
    <property type="protein sequence ID" value="ALV05672.1"/>
    <property type="molecule type" value="Genomic_DNA"/>
</dbReference>
<name>A0A0U3CA67_9BURK</name>
<evidence type="ECO:0000313" key="1">
    <source>
        <dbReference type="EMBL" id="ALV05672.1"/>
    </source>
</evidence>
<dbReference type="SMART" id="SM00448">
    <property type="entry name" value="REC"/>
    <property type="match status" value="1"/>
</dbReference>
<reference evidence="1 2" key="1">
    <citation type="submission" date="2015-12" db="EMBL/GenBank/DDBJ databases">
        <title>Complete genome of Roseateles depolymerans KCTC 42856.</title>
        <authorList>
            <person name="Kim K.M."/>
        </authorList>
    </citation>
    <scope>NUCLEOTIDE SEQUENCE [LARGE SCALE GENOMIC DNA]</scope>
    <source>
        <strain evidence="1 2">KCTC 42856</strain>
    </source>
</reference>
<dbReference type="AlphaFoldDB" id="A0A0U3CA67"/>
<dbReference type="GO" id="GO:0000160">
    <property type="term" value="P:phosphorelay signal transduction system"/>
    <property type="evidence" value="ECO:0007669"/>
    <property type="project" value="InterPro"/>
</dbReference>
<gene>
    <name evidence="1" type="ORF">RD2015_1181</name>
</gene>